<dbReference type="InterPro" id="IPR045174">
    <property type="entry name" value="Dof"/>
</dbReference>
<keyword evidence="7 8" id="KW-0539">Nucleus</keyword>
<evidence type="ECO:0000313" key="12">
    <source>
        <dbReference type="EMBL" id="JAU85596.1"/>
    </source>
</evidence>
<keyword evidence="4 9" id="KW-0805">Transcription regulation</keyword>
<protein>
    <recommendedName>
        <fullName evidence="9">Dof zinc finger protein</fullName>
    </recommendedName>
</protein>
<dbReference type="EMBL" id="GEVM01020342">
    <property type="protein sequence ID" value="JAU85596.1"/>
    <property type="molecule type" value="Transcribed_RNA"/>
</dbReference>
<organism evidence="12">
    <name type="scientific">Noccaea caerulescens</name>
    <name type="common">Alpine penny-cress</name>
    <name type="synonym">Thlaspi caerulescens</name>
    <dbReference type="NCBI Taxonomy" id="107243"/>
    <lineage>
        <taxon>Eukaryota</taxon>
        <taxon>Viridiplantae</taxon>
        <taxon>Streptophyta</taxon>
        <taxon>Embryophyta</taxon>
        <taxon>Tracheophyta</taxon>
        <taxon>Spermatophyta</taxon>
        <taxon>Magnoliopsida</taxon>
        <taxon>eudicotyledons</taxon>
        <taxon>Gunneridae</taxon>
        <taxon>Pentapetalae</taxon>
        <taxon>rosids</taxon>
        <taxon>malvids</taxon>
        <taxon>Brassicales</taxon>
        <taxon>Brassicaceae</taxon>
        <taxon>Coluteocarpeae</taxon>
        <taxon>Noccaea</taxon>
    </lineage>
</organism>
<gene>
    <name evidence="12" type="ORF">MP_TR10119_c0_g1_i1_g.30689</name>
</gene>
<reference evidence="12" key="1">
    <citation type="submission" date="2016-07" db="EMBL/GenBank/DDBJ databases">
        <title>De novo transcriptome assembly of four accessions of the metal hyperaccumulator plant Noccaea caerulescens.</title>
        <authorList>
            <person name="Blande D."/>
            <person name="Halimaa P."/>
            <person name="Tervahauta A.I."/>
            <person name="Aarts M.G."/>
            <person name="Karenlampi S.O."/>
        </authorList>
    </citation>
    <scope>NUCLEOTIDE SEQUENCE</scope>
</reference>
<evidence type="ECO:0000256" key="1">
    <source>
        <dbReference type="ARBA" id="ARBA00022723"/>
    </source>
</evidence>
<evidence type="ECO:0000256" key="4">
    <source>
        <dbReference type="ARBA" id="ARBA00023015"/>
    </source>
</evidence>
<dbReference type="GO" id="GO:0005634">
    <property type="term" value="C:nucleus"/>
    <property type="evidence" value="ECO:0007669"/>
    <property type="project" value="UniProtKB-SubCell"/>
</dbReference>
<dbReference type="GO" id="GO:0008270">
    <property type="term" value="F:zinc ion binding"/>
    <property type="evidence" value="ECO:0007669"/>
    <property type="project" value="UniProtKB-KW"/>
</dbReference>
<dbReference type="GO" id="GO:0003700">
    <property type="term" value="F:DNA-binding transcription factor activity"/>
    <property type="evidence" value="ECO:0007669"/>
    <property type="project" value="UniProtKB-UniRule"/>
</dbReference>
<dbReference type="InterPro" id="IPR003851">
    <property type="entry name" value="Znf_Dof"/>
</dbReference>
<keyword evidence="5 8" id="KW-0238">DNA-binding</keyword>
<dbReference type="PANTHER" id="PTHR31992:SF221">
    <property type="entry name" value="DOF ZINC FINGER PROTEIN DOF3.2-RELATED"/>
    <property type="match status" value="1"/>
</dbReference>
<comment type="function">
    <text evidence="9">Transcription factor that binds specifically to a 5'-AA[AG]G-3' consensus core sequence.</text>
</comment>
<proteinExistence type="predicted"/>
<keyword evidence="3 9" id="KW-0862">Zinc</keyword>
<evidence type="ECO:0000256" key="3">
    <source>
        <dbReference type="ARBA" id="ARBA00022833"/>
    </source>
</evidence>
<sequence length="257" mass="28088">MFGNCDQKKKMPIISSPNTNPLASMQSKNMIVASSHQQQQQQQQPQQPQPQLKCPRCDSSNTKFCYYNNYSLSQPRYFCKSCRRYWTKGGILRNIPIGGAYRKHKRSSSSATKSLGTTPEPPMTYEGKTFPAASFGGYNSSINNEQMELGLAFALLNKQPLGFSSEFGSSQSPMGMNGVFGTTSQQMENAGYAFGNGGGGLEQLAINDPNRALWGFPWQMNMGGGGSGHGHGHVDQIDAGREVWNSTVNYINTGALL</sequence>
<evidence type="ECO:0000256" key="6">
    <source>
        <dbReference type="ARBA" id="ARBA00023163"/>
    </source>
</evidence>
<evidence type="ECO:0000259" key="11">
    <source>
        <dbReference type="PROSITE" id="PS50884"/>
    </source>
</evidence>
<feature type="compositionally biased region" description="Polar residues" evidence="10">
    <location>
        <begin position="108"/>
        <end position="117"/>
    </location>
</feature>
<keyword evidence="2 8" id="KW-0863">Zinc-finger</keyword>
<accession>A0A1J3J1K7</accession>
<feature type="compositionally biased region" description="Low complexity" evidence="10">
    <location>
        <begin position="37"/>
        <end position="51"/>
    </location>
</feature>
<evidence type="ECO:0000256" key="9">
    <source>
        <dbReference type="RuleBase" id="RU369094"/>
    </source>
</evidence>
<feature type="compositionally biased region" description="Polar residues" evidence="10">
    <location>
        <begin position="15"/>
        <end position="36"/>
    </location>
</feature>
<keyword evidence="6 9" id="KW-0804">Transcription</keyword>
<evidence type="ECO:0000256" key="2">
    <source>
        <dbReference type="ARBA" id="ARBA00022771"/>
    </source>
</evidence>
<dbReference type="PROSITE" id="PS50884">
    <property type="entry name" value="ZF_DOF_2"/>
    <property type="match status" value="1"/>
</dbReference>
<evidence type="ECO:0000256" key="5">
    <source>
        <dbReference type="ARBA" id="ARBA00023125"/>
    </source>
</evidence>
<dbReference type="PANTHER" id="PTHR31992">
    <property type="entry name" value="DOF ZINC FINGER PROTEIN DOF1.4-RELATED"/>
    <property type="match status" value="1"/>
</dbReference>
<dbReference type="PROSITE" id="PS01361">
    <property type="entry name" value="ZF_DOF_1"/>
    <property type="match status" value="1"/>
</dbReference>
<keyword evidence="1 9" id="KW-0479">Metal-binding</keyword>
<dbReference type="Pfam" id="PF02701">
    <property type="entry name" value="Zn_ribbon_Dof"/>
    <property type="match status" value="1"/>
</dbReference>
<name>A0A1J3J1K7_NOCCA</name>
<evidence type="ECO:0000256" key="8">
    <source>
        <dbReference type="PROSITE-ProRule" id="PRU00071"/>
    </source>
</evidence>
<comment type="subcellular location">
    <subcellularLocation>
        <location evidence="8 9">Nucleus</location>
    </subcellularLocation>
</comment>
<dbReference type="GO" id="GO:0003677">
    <property type="term" value="F:DNA binding"/>
    <property type="evidence" value="ECO:0007669"/>
    <property type="project" value="UniProtKB-UniRule"/>
</dbReference>
<dbReference type="AlphaFoldDB" id="A0A1J3J1K7"/>
<feature type="region of interest" description="Disordered" evidence="10">
    <location>
        <begin position="103"/>
        <end position="125"/>
    </location>
</feature>
<feature type="region of interest" description="Disordered" evidence="10">
    <location>
        <begin position="1"/>
        <end position="54"/>
    </location>
</feature>
<evidence type="ECO:0000256" key="10">
    <source>
        <dbReference type="SAM" id="MobiDB-lite"/>
    </source>
</evidence>
<evidence type="ECO:0000256" key="7">
    <source>
        <dbReference type="ARBA" id="ARBA00023242"/>
    </source>
</evidence>
<feature type="domain" description="Dof-type" evidence="11">
    <location>
        <begin position="52"/>
        <end position="106"/>
    </location>
</feature>